<keyword evidence="8" id="KW-0472">Membrane</keyword>
<organism evidence="15 16">
    <name type="scientific">Cudoniella acicularis</name>
    <dbReference type="NCBI Taxonomy" id="354080"/>
    <lineage>
        <taxon>Eukaryota</taxon>
        <taxon>Fungi</taxon>
        <taxon>Dikarya</taxon>
        <taxon>Ascomycota</taxon>
        <taxon>Pezizomycotina</taxon>
        <taxon>Leotiomycetes</taxon>
        <taxon>Helotiales</taxon>
        <taxon>Tricladiaceae</taxon>
        <taxon>Cudoniella</taxon>
    </lineage>
</organism>
<protein>
    <recommendedName>
        <fullName evidence="4">Conserved oligomeric Golgi complex subunit 3</fullName>
    </recommendedName>
    <alternativeName>
        <fullName evidence="9">Component of oligomeric Golgi complex 3</fullName>
    </alternativeName>
</protein>
<feature type="compositionally biased region" description="Polar residues" evidence="10">
    <location>
        <begin position="34"/>
        <end position="45"/>
    </location>
</feature>
<dbReference type="InterPro" id="IPR029058">
    <property type="entry name" value="AB_hydrolase_fold"/>
</dbReference>
<dbReference type="PANTHER" id="PTHR13302:SF8">
    <property type="entry name" value="CONSERVED OLIGOMERIC GOLGI COMPLEX SUBUNIT 3"/>
    <property type="match status" value="1"/>
</dbReference>
<dbReference type="Pfam" id="PF13193">
    <property type="entry name" value="AMP-binding_C"/>
    <property type="match status" value="1"/>
</dbReference>
<evidence type="ECO:0000259" key="13">
    <source>
        <dbReference type="Pfam" id="PF13193"/>
    </source>
</evidence>
<feature type="compositionally biased region" description="Low complexity" evidence="10">
    <location>
        <begin position="881"/>
        <end position="890"/>
    </location>
</feature>
<dbReference type="InterPro" id="IPR045851">
    <property type="entry name" value="AMP-bd_C_sf"/>
</dbReference>
<feature type="compositionally biased region" description="Polar residues" evidence="10">
    <location>
        <begin position="1101"/>
        <end position="1122"/>
    </location>
</feature>
<dbReference type="InterPro" id="IPR000873">
    <property type="entry name" value="AMP-dep_synth/lig_dom"/>
</dbReference>
<feature type="domain" description="Conserved oligomeric Golgi complex subunit 3 C-terminal" evidence="14">
    <location>
        <begin position="297"/>
        <end position="649"/>
    </location>
</feature>
<evidence type="ECO:0000256" key="4">
    <source>
        <dbReference type="ARBA" id="ARBA00020976"/>
    </source>
</evidence>
<evidence type="ECO:0000256" key="3">
    <source>
        <dbReference type="ARBA" id="ARBA00009936"/>
    </source>
</evidence>
<evidence type="ECO:0000256" key="7">
    <source>
        <dbReference type="ARBA" id="ARBA00023034"/>
    </source>
</evidence>
<evidence type="ECO:0000256" key="9">
    <source>
        <dbReference type="ARBA" id="ARBA00031339"/>
    </source>
</evidence>
<evidence type="ECO:0000313" key="16">
    <source>
        <dbReference type="Proteomes" id="UP000566819"/>
    </source>
</evidence>
<dbReference type="GO" id="GO:0005801">
    <property type="term" value="C:cis-Golgi network"/>
    <property type="evidence" value="ECO:0007669"/>
    <property type="project" value="InterPro"/>
</dbReference>
<dbReference type="GO" id="GO:0007030">
    <property type="term" value="P:Golgi organization"/>
    <property type="evidence" value="ECO:0007669"/>
    <property type="project" value="TreeGrafter"/>
</dbReference>
<dbReference type="InterPro" id="IPR025110">
    <property type="entry name" value="AMP-bd_C"/>
</dbReference>
<dbReference type="GO" id="GO:0006914">
    <property type="term" value="P:autophagy"/>
    <property type="evidence" value="ECO:0007669"/>
    <property type="project" value="TreeGrafter"/>
</dbReference>
<feature type="compositionally biased region" description="Polar residues" evidence="10">
    <location>
        <begin position="1062"/>
        <end position="1072"/>
    </location>
</feature>
<evidence type="ECO:0000256" key="8">
    <source>
        <dbReference type="ARBA" id="ARBA00023136"/>
    </source>
</evidence>
<comment type="similarity">
    <text evidence="3">Belongs to the COG3 family.</text>
</comment>
<accession>A0A8H4W1Z9</accession>
<dbReference type="GO" id="GO:0000139">
    <property type="term" value="C:Golgi membrane"/>
    <property type="evidence" value="ECO:0007669"/>
    <property type="project" value="UniProtKB-SubCell"/>
</dbReference>
<dbReference type="Gene3D" id="3.40.50.980">
    <property type="match status" value="2"/>
</dbReference>
<dbReference type="Gene3D" id="3.30.300.30">
    <property type="match status" value="1"/>
</dbReference>
<dbReference type="GO" id="GO:0006886">
    <property type="term" value="P:intracellular protein transport"/>
    <property type="evidence" value="ECO:0007669"/>
    <property type="project" value="InterPro"/>
</dbReference>
<dbReference type="SUPFAM" id="SSF56801">
    <property type="entry name" value="Acetyl-CoA synthetase-like"/>
    <property type="match status" value="1"/>
</dbReference>
<dbReference type="InterPro" id="IPR007265">
    <property type="entry name" value="COG_su3"/>
</dbReference>
<keyword evidence="7" id="KW-0333">Golgi apparatus</keyword>
<feature type="compositionally biased region" description="Low complexity" evidence="10">
    <location>
        <begin position="901"/>
        <end position="913"/>
    </location>
</feature>
<feature type="compositionally biased region" description="Low complexity" evidence="10">
    <location>
        <begin position="996"/>
        <end position="1025"/>
    </location>
</feature>
<evidence type="ECO:0000256" key="2">
    <source>
        <dbReference type="ARBA" id="ARBA00006432"/>
    </source>
</evidence>
<dbReference type="InterPro" id="IPR048685">
    <property type="entry name" value="COG3_C"/>
</dbReference>
<dbReference type="PANTHER" id="PTHR13302">
    <property type="entry name" value="CONSERVED OLIGOMERIC GOLGI COMPLEX COMPONENT 3"/>
    <property type="match status" value="1"/>
</dbReference>
<dbReference type="FunFam" id="3.30.300.30:FF:000007">
    <property type="entry name" value="4-coumarate--CoA ligase 2"/>
    <property type="match status" value="1"/>
</dbReference>
<comment type="similarity">
    <text evidence="2">Belongs to the ATP-dependent AMP-binding enzyme family.</text>
</comment>
<keyword evidence="6" id="KW-0653">Protein transport</keyword>
<feature type="compositionally biased region" description="Polar residues" evidence="10">
    <location>
        <begin position="1085"/>
        <end position="1094"/>
    </location>
</feature>
<evidence type="ECO:0000256" key="10">
    <source>
        <dbReference type="SAM" id="MobiDB-lite"/>
    </source>
</evidence>
<dbReference type="GO" id="GO:0006891">
    <property type="term" value="P:intra-Golgi vesicle-mediated transport"/>
    <property type="evidence" value="ECO:0007669"/>
    <property type="project" value="TreeGrafter"/>
</dbReference>
<evidence type="ECO:0000256" key="5">
    <source>
        <dbReference type="ARBA" id="ARBA00022448"/>
    </source>
</evidence>
<feature type="domain" description="Conserved oligomeric Golgi complex subunit 3 N-terminal" evidence="12">
    <location>
        <begin position="130"/>
        <end position="276"/>
    </location>
</feature>
<dbReference type="Proteomes" id="UP000566819">
    <property type="component" value="Unassembled WGS sequence"/>
</dbReference>
<feature type="region of interest" description="Disordered" evidence="10">
    <location>
        <begin position="874"/>
        <end position="952"/>
    </location>
</feature>
<dbReference type="GO" id="GO:0017119">
    <property type="term" value="C:Golgi transport complex"/>
    <property type="evidence" value="ECO:0007669"/>
    <property type="project" value="TreeGrafter"/>
</dbReference>
<dbReference type="EMBL" id="JAAMPI010000467">
    <property type="protein sequence ID" value="KAF4631198.1"/>
    <property type="molecule type" value="Genomic_DNA"/>
</dbReference>
<dbReference type="InterPro" id="IPR048320">
    <property type="entry name" value="COG3_N"/>
</dbReference>
<evidence type="ECO:0000256" key="1">
    <source>
        <dbReference type="ARBA" id="ARBA00004395"/>
    </source>
</evidence>
<sequence>MYEDSWYSYVPESSSKKEDSSSQSAKNHRRESLLKQTNGNDQISEPSDPILEIFEETPASKDPPKATLARRAKSYSDFYEIAVSYLHKQPPNQEKSLEILEGFDSLSSRGDLEAWYEDYEDDLLDASHEEYQDQLDLSEQHLDTLLKDTTSALDLLANLSESFKAVETETTAFQGQCEDLLSEQKRLRDLADEVGTELQYYAYLEPLTRRLNAPGAGRLVRSDDFLDMLLNLNTCIDFMDQHPNYRDSSIYKTRYTSLLERALNLVQLAVSSSLREATEDVVKQLRTERQTETAEYILLYGKYETIISDLGSQVGKILKTSEFAFGNPANANIQSPYVSQWRELYKQLVESYIKSREPVGSLVLKNLRKFAASDSDPETDFKSFARHCVQYIFDICHNELTLVEKFFQDGPNWNKDQELAEKVEQNRFSHLATLHTFLTPYLCNGDLTRICNLVGWLEAVYLTSNDGDVDSDRTREAQKLTAHVLLDKHLWPLSDALFLKAAAEIEHFKPTSEDLQVTIKSSTSSVENPNPPESALEVEENLRDSPDTHTFVSPGMSNAFPTVKTAVKLLVMYNDRVYDRPRTGDVLYEIVHQATESLQKAATIIKRNSTIMDAQLFLIKNLMLIENLFMTHEIPDSIRQSAEFDFTPIWDTIKELQDRKQLFNPLAYFTPLLKGKLLPTVVDHLLDARKELEKVLVQQITAFTKYWQSRLGDRDPKKKDSIEKAAGELDVLLRKVFEDETTRAALWKMIKTAPAKSAPYLLDKSQIVTDLSSEKPQWTLSAYGPGKQAPAQLFGGEIREQSFEEMRLNYYRSRDLGNEQQAIQEEIKLFQASEQQIQIALNDIDGAIRFIISAENEHPNRIDKCKIGQVGSVGSQPNPFTSQTTTSTSTFGAPSQPVHTSAFGAPSAPSAFGQPSSLGQKPNPFGNPTPAFGAPSALGATGTFGQPSALGQKPNAFGASSFDTLSQLGPIGAFGQPSAVGQTPNPFGAPSGVGNSNPQTTSFPPFSSPANPFSQQTPTPASNPFSQPPAPFAAQTQSQTNPFSQSAAQPNPFSSPQPTVQPNPFSAPSTRKNPFGVGSQPQPPSSFNGTSEQNPFGAATVGSSSFNNPIGNATAVNRNPRNGFQHPPLESYASKDGSGRLRMFKGKQVEYNKGEAGVVNDKDQNWVKIWFPEGPPPYYKDTELEDGAYDENTKSAYMRSTASPYFEPQFMKRWLNNFCRITKQEMGFLKAFLPSATRICNFYELKTQAFRLLRQETATTNQGPRQKEFICCGRGLPLELYSMESLNANEPPSPQRISIPSKPNAPISYTFFPAIKPRGSQKSQLIVFINGLGLPAASWLPRLTTSRDPVDSSSGKQSHTFEDVADDLHEIITTIAFEKLQQSNVSKGNFSLLLVGASIGGPIVRLYTQNHPGMVAGAIILDSNIANVNYSDFLPDPDAPDFDPRAVISDDCTLIQYRGARDQITAMFDLNVKNAESLDRSTGPLLLPKADAPKLIGPGNKGPWLGIIGHDPDTFANMNFERMGTPKSLSMKFINPYWAKYNEGLAKITDEERCDGVVIAKGCGHFIQIDNPEFVADEITKMLKKLECVIAAGGVYSAASSSFTSPELSRQIKQGSSNLIFCGEDSKDVAIQSANDCGVSLSRVLVIKSSPEWRMEAVEGSGACLPSNGSLDWKRITDQVQLENSLICLVYYSGTTGVPKGVRLSHTNIVAEAFIPNSIVQEHITARVKRGEPPFEYRILAHLPAAHIAGVQGCTYWMLKFDFSLFLQYNKAHRITYFFTVPPIFLLIAKSPLVKDHFDSLEFAISGAAPLGKELQHAASSKLGRGRTFISQTWGLTETAGSSTLMPCGESDDSGSVSKVLPNMTIRIVDDEGKDVEEGQTGELLVKGLELIKYKGLQVAPAELEALHLSHPKILDAAVIGVRTASTEVPRAYVVKGGDITEQEIMDFVKAEVADYKKLRGGVVFLDAVPKSVSGKILRKDLRELARKEIKARL</sequence>
<dbReference type="Gene3D" id="2.30.38.10">
    <property type="entry name" value="Luciferase, Domain 3"/>
    <property type="match status" value="1"/>
</dbReference>
<feature type="region of interest" description="Disordered" evidence="10">
    <location>
        <begin position="1"/>
        <end position="49"/>
    </location>
</feature>
<evidence type="ECO:0000256" key="6">
    <source>
        <dbReference type="ARBA" id="ARBA00022927"/>
    </source>
</evidence>
<feature type="compositionally biased region" description="Polar residues" evidence="10">
    <location>
        <begin position="1041"/>
        <end position="1052"/>
    </location>
</feature>
<dbReference type="Gene3D" id="3.40.50.1820">
    <property type="entry name" value="alpha/beta hydrolase"/>
    <property type="match status" value="1"/>
</dbReference>
<keyword evidence="16" id="KW-1185">Reference proteome</keyword>
<feature type="domain" description="AMP-binding enzyme C-terminal" evidence="13">
    <location>
        <begin position="1903"/>
        <end position="1976"/>
    </location>
</feature>
<evidence type="ECO:0000313" key="15">
    <source>
        <dbReference type="EMBL" id="KAF4631198.1"/>
    </source>
</evidence>
<comment type="subcellular location">
    <subcellularLocation>
        <location evidence="1">Golgi apparatus membrane</location>
        <topology evidence="1">Peripheral membrane protein</topology>
    </subcellularLocation>
</comment>
<dbReference type="Pfam" id="PF00501">
    <property type="entry name" value="AMP-binding"/>
    <property type="match status" value="1"/>
</dbReference>
<dbReference type="SUPFAM" id="SSF53474">
    <property type="entry name" value="alpha/beta-Hydrolases"/>
    <property type="match status" value="1"/>
</dbReference>
<evidence type="ECO:0000259" key="14">
    <source>
        <dbReference type="Pfam" id="PF20671"/>
    </source>
</evidence>
<dbReference type="Pfam" id="PF04136">
    <property type="entry name" value="COG3_N"/>
    <property type="match status" value="1"/>
</dbReference>
<dbReference type="OrthoDB" id="296793at2759"/>
<proteinExistence type="inferred from homology"/>
<name>A0A8H4W1Z9_9HELO</name>
<feature type="domain" description="AMP-dependent synthetase/ligase" evidence="11">
    <location>
        <begin position="1589"/>
        <end position="1890"/>
    </location>
</feature>
<gene>
    <name evidence="15" type="ORF">G7Y89_g6931</name>
</gene>
<keyword evidence="5" id="KW-0813">Transport</keyword>
<feature type="region of interest" description="Disordered" evidence="10">
    <location>
        <begin position="973"/>
        <end position="1138"/>
    </location>
</feature>
<dbReference type="Pfam" id="PF20671">
    <property type="entry name" value="COG3_C"/>
    <property type="match status" value="1"/>
</dbReference>
<comment type="caution">
    <text evidence="15">The sequence shown here is derived from an EMBL/GenBank/DDBJ whole genome shotgun (WGS) entry which is preliminary data.</text>
</comment>
<evidence type="ECO:0000259" key="11">
    <source>
        <dbReference type="Pfam" id="PF00501"/>
    </source>
</evidence>
<reference evidence="15 16" key="1">
    <citation type="submission" date="2020-03" db="EMBL/GenBank/DDBJ databases">
        <title>Draft Genome Sequence of Cudoniella acicularis.</title>
        <authorList>
            <person name="Buettner E."/>
            <person name="Kellner H."/>
        </authorList>
    </citation>
    <scope>NUCLEOTIDE SEQUENCE [LARGE SCALE GENOMIC DNA]</scope>
    <source>
        <strain evidence="15 16">DSM 108380</strain>
    </source>
</reference>
<evidence type="ECO:0000259" key="12">
    <source>
        <dbReference type="Pfam" id="PF04136"/>
    </source>
</evidence>